<feature type="transmembrane region" description="Helical" evidence="6">
    <location>
        <begin position="12"/>
        <end position="33"/>
    </location>
</feature>
<dbReference type="PANTHER" id="PTHR13353:SF5">
    <property type="entry name" value="TRANSMEMBRANE PROTEIN 19"/>
    <property type="match status" value="1"/>
</dbReference>
<reference evidence="7" key="2">
    <citation type="journal article" date="2021" name="PeerJ">
        <title>Extensive microbial diversity within the chicken gut microbiome revealed by metagenomics and culture.</title>
        <authorList>
            <person name="Gilroy R."/>
            <person name="Ravi A."/>
            <person name="Getino M."/>
            <person name="Pursley I."/>
            <person name="Horton D.L."/>
            <person name="Alikhan N.F."/>
            <person name="Baker D."/>
            <person name="Gharbi K."/>
            <person name="Hall N."/>
            <person name="Watson M."/>
            <person name="Adriaenssens E.M."/>
            <person name="Foster-Nyarko E."/>
            <person name="Jarju S."/>
            <person name="Secka A."/>
            <person name="Antonio M."/>
            <person name="Oren A."/>
            <person name="Chaudhuri R.R."/>
            <person name="La Ragione R."/>
            <person name="Hildebrand F."/>
            <person name="Pallen M.J."/>
        </authorList>
    </citation>
    <scope>NUCLEOTIDE SEQUENCE</scope>
    <source>
        <strain evidence="7">14700</strain>
    </source>
</reference>
<evidence type="ECO:0000256" key="1">
    <source>
        <dbReference type="ARBA" id="ARBA00004141"/>
    </source>
</evidence>
<name>A0A9D9IBT6_9SPIO</name>
<accession>A0A9D9IBT6</accession>
<dbReference type="AlphaFoldDB" id="A0A9D9IBT6"/>
<comment type="subcellular location">
    <subcellularLocation>
        <location evidence="1">Membrane</location>
        <topology evidence="1">Multi-pass membrane protein</topology>
    </subcellularLocation>
</comment>
<evidence type="ECO:0000256" key="6">
    <source>
        <dbReference type="SAM" id="Phobius"/>
    </source>
</evidence>
<feature type="transmembrane region" description="Helical" evidence="6">
    <location>
        <begin position="198"/>
        <end position="219"/>
    </location>
</feature>
<comment type="similarity">
    <text evidence="2">Belongs to the TMEM19 family.</text>
</comment>
<keyword evidence="4 6" id="KW-1133">Transmembrane helix</keyword>
<dbReference type="Pfam" id="PF01940">
    <property type="entry name" value="DUF92"/>
    <property type="match status" value="1"/>
</dbReference>
<dbReference type="EMBL" id="JADIMF010000135">
    <property type="protein sequence ID" value="MBO8469709.1"/>
    <property type="molecule type" value="Genomic_DNA"/>
</dbReference>
<organism evidence="7 8">
    <name type="scientific">Candidatus Ornithospirochaeta stercoravium</name>
    <dbReference type="NCBI Taxonomy" id="2840897"/>
    <lineage>
        <taxon>Bacteria</taxon>
        <taxon>Pseudomonadati</taxon>
        <taxon>Spirochaetota</taxon>
        <taxon>Spirochaetia</taxon>
        <taxon>Spirochaetales</taxon>
        <taxon>Spirochaetaceae</taxon>
        <taxon>Spirochaetaceae incertae sedis</taxon>
        <taxon>Candidatus Ornithospirochaeta</taxon>
    </lineage>
</organism>
<dbReference type="Proteomes" id="UP000810292">
    <property type="component" value="Unassembled WGS sequence"/>
</dbReference>
<feature type="transmembrane region" description="Helical" evidence="6">
    <location>
        <begin position="168"/>
        <end position="191"/>
    </location>
</feature>
<evidence type="ECO:0000313" key="8">
    <source>
        <dbReference type="Proteomes" id="UP000810292"/>
    </source>
</evidence>
<dbReference type="InterPro" id="IPR002794">
    <property type="entry name" value="DUF92_TMEM19"/>
</dbReference>
<evidence type="ECO:0000256" key="5">
    <source>
        <dbReference type="ARBA" id="ARBA00023136"/>
    </source>
</evidence>
<dbReference type="GO" id="GO:0016020">
    <property type="term" value="C:membrane"/>
    <property type="evidence" value="ECO:0007669"/>
    <property type="project" value="UniProtKB-SubCell"/>
</dbReference>
<keyword evidence="5 6" id="KW-0472">Membrane</keyword>
<evidence type="ECO:0000256" key="2">
    <source>
        <dbReference type="ARBA" id="ARBA00009012"/>
    </source>
</evidence>
<gene>
    <name evidence="7" type="ORF">IAA72_07995</name>
</gene>
<evidence type="ECO:0000256" key="4">
    <source>
        <dbReference type="ARBA" id="ARBA00022989"/>
    </source>
</evidence>
<keyword evidence="3 6" id="KW-0812">Transmembrane</keyword>
<protein>
    <submittedName>
        <fullName evidence="7">DUF92 domain-containing protein</fullName>
    </submittedName>
</protein>
<comment type="caution">
    <text evidence="7">The sequence shown here is derived from an EMBL/GenBank/DDBJ whole genome shotgun (WGS) entry which is preliminary data.</text>
</comment>
<reference evidence="7" key="1">
    <citation type="submission" date="2020-10" db="EMBL/GenBank/DDBJ databases">
        <authorList>
            <person name="Gilroy R."/>
        </authorList>
    </citation>
    <scope>NUCLEOTIDE SEQUENCE</scope>
    <source>
        <strain evidence="7">14700</strain>
    </source>
</reference>
<evidence type="ECO:0000256" key="3">
    <source>
        <dbReference type="ARBA" id="ARBA00022692"/>
    </source>
</evidence>
<dbReference type="PANTHER" id="PTHR13353">
    <property type="entry name" value="TRANSMEMBRANE PROTEIN 19"/>
    <property type="match status" value="1"/>
</dbReference>
<sequence>MRSWTGILDECLLSLPLYLRLMIIAAFLIIMAVIARKRRFLTLSGSVMSMVIGAVVFYIGGVSGIVMLLFFFLSGSVVGKLVRGVDRIGKKGSERDMMQVAANGLPAALMLILSRISPFPITALVAFAAAIAEAEADTMASEIGMLSHKDPVSIITFTKVPKGLSGGVTVLGTAAAALSSFLIAFLFMGTFGCLWKDFFIIAASGTLGALFDSFLGATLQVHYRDRTGALTEKEKDEDGNDNTRVRGIRWIDNDMVNLLSGLFSSSVAFALSLI</sequence>
<proteinExistence type="inferred from homology"/>
<evidence type="ECO:0000313" key="7">
    <source>
        <dbReference type="EMBL" id="MBO8469709.1"/>
    </source>
</evidence>